<evidence type="ECO:0000256" key="1">
    <source>
        <dbReference type="SAM" id="Phobius"/>
    </source>
</evidence>
<gene>
    <name evidence="2" type="ORF">B9G79_13860</name>
</gene>
<evidence type="ECO:0000313" key="3">
    <source>
        <dbReference type="Proteomes" id="UP000197003"/>
    </source>
</evidence>
<feature type="transmembrane region" description="Helical" evidence="1">
    <location>
        <begin position="7"/>
        <end position="28"/>
    </location>
</feature>
<protein>
    <submittedName>
        <fullName evidence="2">Uncharacterized protein</fullName>
    </submittedName>
</protein>
<dbReference type="EMBL" id="CP020946">
    <property type="protein sequence ID" value="ASD64579.1"/>
    <property type="molecule type" value="Genomic_DNA"/>
</dbReference>
<keyword evidence="1" id="KW-1133">Transmembrane helix</keyword>
<dbReference type="OrthoDB" id="5294691at2"/>
<feature type="transmembrane region" description="Helical" evidence="1">
    <location>
        <begin position="65"/>
        <end position="85"/>
    </location>
</feature>
<accession>A0A1Z3NAV3</accession>
<keyword evidence="1" id="KW-0812">Transmembrane</keyword>
<name>A0A1Z3NAV3_BDEBC</name>
<dbReference type="Proteomes" id="UP000197003">
    <property type="component" value="Chromosome"/>
</dbReference>
<organism evidence="2 3">
    <name type="scientific">Bdellovibrio bacteriovorus</name>
    <dbReference type="NCBI Taxonomy" id="959"/>
    <lineage>
        <taxon>Bacteria</taxon>
        <taxon>Pseudomonadati</taxon>
        <taxon>Bdellovibrionota</taxon>
        <taxon>Bdellovibrionia</taxon>
        <taxon>Bdellovibrionales</taxon>
        <taxon>Pseudobdellovibrionaceae</taxon>
        <taxon>Bdellovibrio</taxon>
    </lineage>
</organism>
<keyword evidence="1" id="KW-0472">Membrane</keyword>
<feature type="transmembrane region" description="Helical" evidence="1">
    <location>
        <begin position="34"/>
        <end position="53"/>
    </location>
</feature>
<reference evidence="2 3" key="1">
    <citation type="submission" date="2017-04" db="EMBL/GenBank/DDBJ databases">
        <title>Whole genome sequence of Bdellovibrio bacteriovorus strain SSB218315.</title>
        <authorList>
            <person name="Oyedara O."/>
            <person name="Rodriguez-Perez M.A."/>
        </authorList>
    </citation>
    <scope>NUCLEOTIDE SEQUENCE [LARGE SCALE GENOMIC DNA]</scope>
    <source>
        <strain evidence="2 3">SSB218315</strain>
    </source>
</reference>
<proteinExistence type="predicted"/>
<evidence type="ECO:0000313" key="2">
    <source>
        <dbReference type="EMBL" id="ASD64579.1"/>
    </source>
</evidence>
<sequence>MDMRRNAFLGYLIAEVIVILAVMALFRGVPDRQIAATLAGILFVLLPVIMMVVEYRRAELSQFVWFVVVMQFWTLFALPILGIRLMNWGVPFEQLSFIGIPGPVLHQWSSKSYMLMMAATVWSWWKVSREKV</sequence>
<dbReference type="AlphaFoldDB" id="A0A1Z3NAV3"/>